<dbReference type="Proteomes" id="UP000002729">
    <property type="component" value="Unassembled WGS sequence"/>
</dbReference>
<evidence type="ECO:0000259" key="2">
    <source>
        <dbReference type="Pfam" id="PF05183"/>
    </source>
</evidence>
<protein>
    <submittedName>
        <fullName evidence="3">Uncharacterized protein</fullName>
    </submittedName>
</protein>
<feature type="non-terminal residue" evidence="3">
    <location>
        <position position="1"/>
    </location>
</feature>
<dbReference type="GO" id="GO:0004065">
    <property type="term" value="F:arylsulfatase activity"/>
    <property type="evidence" value="ECO:0007669"/>
    <property type="project" value="TreeGrafter"/>
</dbReference>
<evidence type="ECO:0000313" key="3">
    <source>
        <dbReference type="EMBL" id="EGB02743.1"/>
    </source>
</evidence>
<dbReference type="Pfam" id="PF05183">
    <property type="entry name" value="RdRP"/>
    <property type="match status" value="1"/>
</dbReference>
<dbReference type="InterPro" id="IPR017850">
    <property type="entry name" value="Alkaline_phosphatase_core_sf"/>
</dbReference>
<dbReference type="Pfam" id="PF00884">
    <property type="entry name" value="Sulfatase"/>
    <property type="match status" value="1"/>
</dbReference>
<dbReference type="InterPro" id="IPR000917">
    <property type="entry name" value="Sulfatase_N"/>
</dbReference>
<dbReference type="GeneID" id="20226905"/>
<name>F0YQ66_AURAN</name>
<dbReference type="InterPro" id="IPR029063">
    <property type="entry name" value="SAM-dependent_MTases_sf"/>
</dbReference>
<feature type="non-terminal residue" evidence="3">
    <location>
        <position position="1530"/>
    </location>
</feature>
<dbReference type="KEGG" id="aaf:AURANDRAFT_68604"/>
<dbReference type="Gene3D" id="3.40.50.150">
    <property type="entry name" value="Vaccinia Virus protein VP39"/>
    <property type="match status" value="1"/>
</dbReference>
<dbReference type="GO" id="GO:0003968">
    <property type="term" value="F:RNA-directed RNA polymerase activity"/>
    <property type="evidence" value="ECO:0007669"/>
    <property type="project" value="InterPro"/>
</dbReference>
<organism evidence="4">
    <name type="scientific">Aureococcus anophagefferens</name>
    <name type="common">Harmful bloom alga</name>
    <dbReference type="NCBI Taxonomy" id="44056"/>
    <lineage>
        <taxon>Eukaryota</taxon>
        <taxon>Sar</taxon>
        <taxon>Stramenopiles</taxon>
        <taxon>Ochrophyta</taxon>
        <taxon>Pelagophyceae</taxon>
        <taxon>Pelagomonadales</taxon>
        <taxon>Pelagomonadaceae</taxon>
        <taxon>Aureococcus</taxon>
    </lineage>
</organism>
<evidence type="ECO:0000313" key="4">
    <source>
        <dbReference type="Proteomes" id="UP000002729"/>
    </source>
</evidence>
<accession>F0YQ66</accession>
<dbReference type="EMBL" id="GL833336">
    <property type="protein sequence ID" value="EGB02743.1"/>
    <property type="molecule type" value="Genomic_DNA"/>
</dbReference>
<dbReference type="PANTHER" id="PTHR46615:SF1">
    <property type="entry name" value="ARYLSULFATASE K"/>
    <property type="match status" value="1"/>
</dbReference>
<dbReference type="InterPro" id="IPR051849">
    <property type="entry name" value="GAG-degrading_sulfatase"/>
</dbReference>
<evidence type="ECO:0000259" key="1">
    <source>
        <dbReference type="Pfam" id="PF00884"/>
    </source>
</evidence>
<proteinExistence type="predicted"/>
<dbReference type="Pfam" id="PF13489">
    <property type="entry name" value="Methyltransf_23"/>
    <property type="match status" value="1"/>
</dbReference>
<gene>
    <name evidence="3" type="ORF">AURANDRAFT_68604</name>
</gene>
<dbReference type="InterPro" id="IPR057596">
    <property type="entry name" value="RDRP_core"/>
</dbReference>
<dbReference type="SUPFAM" id="SSF53649">
    <property type="entry name" value="Alkaline phosphatase-like"/>
    <property type="match status" value="1"/>
</dbReference>
<dbReference type="SUPFAM" id="SSF53335">
    <property type="entry name" value="S-adenosyl-L-methionine-dependent methyltransferases"/>
    <property type="match status" value="1"/>
</dbReference>
<dbReference type="OrthoDB" id="199445at2759"/>
<dbReference type="GO" id="GO:0015024">
    <property type="term" value="F:glucuronate-2-sulfatase activity"/>
    <property type="evidence" value="ECO:0007669"/>
    <property type="project" value="TreeGrafter"/>
</dbReference>
<dbReference type="Gene3D" id="3.40.720.10">
    <property type="entry name" value="Alkaline Phosphatase, subunit A"/>
    <property type="match status" value="1"/>
</dbReference>
<keyword evidence="4" id="KW-1185">Reference proteome</keyword>
<sequence length="1530" mass="164833">AQSLARGTRVGRDAWVEKIVQPAVAALDATTNEARAVSRFLGRNRNVTKAACDDLYALLKAVGVLDQGGAGAKYSVAFGPRGTDLRDARVELRATRWDALGVDAAPAAGGDLDDLDFEPRSAALRRARALVVAARALAGDEGTRADAAALAEAVLPAAPVAGAARAVEAGAGAAVPVPARAAEAAAAAGAAPEAPAPVEAFDFRDDVGAAAHDYARANGWGFDALYELARLATAHGQRFDVEALRRVTRAKPEGSAAMVAELGALARGGGAAAAAARPAAAEAARAAYYGGRVDLSEARDRVVLARPARGSSRLERRFPGGRVLHVRWDNGDRGRPGRERLAAFARRDLRLCGRVYRFLGALPHEEQPKLLFFAVGGDGLEDVDVSAARDFVFPLRAQSGPVLMSKYCKRIKLSCSDTHHALVLGPAEIAVVDDLVRRGSHVDDGVAYCGPLVMRRIARAVRPGADVPCAAQDLVDLARETEKRWNNGTRDALKSAEQRRLEATEAAKKDAALADGLDAALKLVDDDLRAETRRLRREARVALGLEQPEVAVFDALHALRAARCAYTCVDWFFQREADTTWRTKHFVWEVAGDFLLDYKLTIKNRYGVYVQSDSRAPSDVAPAKRNESWWWASAALTARQAARHGDRYVHYRVPPTGCVAADGLTELTAPWCKVKAMLQAMDDFPDAAVFLYLDSDAAVSPAYANRSLVALGDFVAASEEDLRKHFEQHVWRWNAGGGRAWDDRFPSDGAMRDEWSRLAGEPYPGLDRGGSDLRCRERGPLRTGQVRKKYVEEVVRALVRERDLPLARSLEIGPCNNPIDLPTSLVRVADTLDSEAGAAYCAARAVAARGGDANMYRPTYVDDGQFLAKVPSGYYDLLYTSHVMEHMPNPMLALRHWLRVLRPGGLCVTMLPDPCERGLMDRARLALPAAHFVAEFESGETTQHSVLDDHGLEIALSATRYAELAINNGRRADALAELRGAEAYLASTTSNGFQASVNVRLKAEHMVKMARFVANAIPDFPPLNVSHVSPKRLRDTVDSLRQGNQELGHVHVWSHATLVDYLLAAEKAVPDDAHFAVAGRFSDDDVAKVQRTYYAMCAEADFLLGRVGDVAKARGFWDDALVVFTSDHGEMNMEHRQVWKNSMYEASARVPLILGGGALPAGLKRGSVETGLATLLDIFPTMMDFLGAPNPQKPLPGVELGGKSLLRKERHASVISQYHSNMSPTAAFMIRSGTWKYVTYGRTLEAFSGYESKLYDVDADPRELHDVLQAHADVAAQLDSVLRAELATGPNALSPTGDYQAIDAYAKRQNKATYLRFFAGARLADRLGDHAACLAAGEAREDADYDAPCRFSAGNATTLRDLFDGAYRGFDDADWAKVQAWVAEDAGGGGSMGHFAPEAGFVGKDTSAKAAGGSSAPDWLAARVDEHRQAAGAVEAAPAKAKAAPARAVGDSMGRFESLGVGPLRVDSATDFASTAGFAAKALDGGSMEDLERGVKETQDRLRRLKATQAVVAEAVEQTTQATAKVVDAE</sequence>
<dbReference type="RefSeq" id="XP_009042558.1">
    <property type="nucleotide sequence ID" value="XM_009044310.1"/>
</dbReference>
<feature type="domain" description="RDRP core" evidence="2">
    <location>
        <begin position="311"/>
        <end position="472"/>
    </location>
</feature>
<dbReference type="InParanoid" id="F0YQ66"/>
<feature type="domain" description="Sulfatase N-terminal" evidence="1">
    <location>
        <begin position="1088"/>
        <end position="1187"/>
    </location>
</feature>
<reference evidence="3 4" key="1">
    <citation type="journal article" date="2011" name="Proc. Natl. Acad. Sci. U.S.A.">
        <title>Niche of harmful alga Aureococcus anophagefferens revealed through ecogenomics.</title>
        <authorList>
            <person name="Gobler C.J."/>
            <person name="Berry D.L."/>
            <person name="Dyhrman S.T."/>
            <person name="Wilhelm S.W."/>
            <person name="Salamov A."/>
            <person name="Lobanov A.V."/>
            <person name="Zhang Y."/>
            <person name="Collier J.L."/>
            <person name="Wurch L.L."/>
            <person name="Kustka A.B."/>
            <person name="Dill B.D."/>
            <person name="Shah M."/>
            <person name="VerBerkmoes N.C."/>
            <person name="Kuo A."/>
            <person name="Terry A."/>
            <person name="Pangilinan J."/>
            <person name="Lindquist E.A."/>
            <person name="Lucas S."/>
            <person name="Paulsen I.T."/>
            <person name="Hattenrath-Lehmann T.K."/>
            <person name="Talmage S.C."/>
            <person name="Walker E.A."/>
            <person name="Koch F."/>
            <person name="Burson A.M."/>
            <person name="Marcoval M.A."/>
            <person name="Tang Y.Z."/>
            <person name="Lecleir G.R."/>
            <person name="Coyne K.J."/>
            <person name="Berg G.M."/>
            <person name="Bertrand E.M."/>
            <person name="Saito M.A."/>
            <person name="Gladyshev V.N."/>
            <person name="Grigoriev I.V."/>
        </authorList>
    </citation>
    <scope>NUCLEOTIDE SEQUENCE [LARGE SCALE GENOMIC DNA]</scope>
    <source>
        <strain evidence="4">CCMP 1984</strain>
    </source>
</reference>
<dbReference type="PANTHER" id="PTHR46615">
    <property type="entry name" value="ARYLSULFATASE K"/>
    <property type="match status" value="1"/>
</dbReference>